<feature type="transmembrane region" description="Helical" evidence="8">
    <location>
        <begin position="333"/>
        <end position="351"/>
    </location>
</feature>
<accession>U7QCU9</accession>
<dbReference type="NCBIfam" id="TIGR01972">
    <property type="entry name" value="NDH_I_M"/>
    <property type="match status" value="1"/>
</dbReference>
<dbReference type="GO" id="GO:0015990">
    <property type="term" value="P:electron transport coupled proton transport"/>
    <property type="evidence" value="ECO:0007669"/>
    <property type="project" value="TreeGrafter"/>
</dbReference>
<feature type="transmembrane region" description="Helical" evidence="8">
    <location>
        <begin position="70"/>
        <end position="95"/>
    </location>
</feature>
<keyword evidence="3 7" id="KW-0812">Transmembrane</keyword>
<name>U7QCU9_9CYAN</name>
<dbReference type="Pfam" id="PF00361">
    <property type="entry name" value="Proton_antipo_M"/>
    <property type="match status" value="1"/>
</dbReference>
<dbReference type="InterPro" id="IPR003918">
    <property type="entry name" value="NADH_UbQ_OxRdtase"/>
</dbReference>
<evidence type="ECO:0000256" key="8">
    <source>
        <dbReference type="SAM" id="Phobius"/>
    </source>
</evidence>
<dbReference type="EMBL" id="AUZM01000051">
    <property type="protein sequence ID" value="ERT05663.1"/>
    <property type="molecule type" value="Genomic_DNA"/>
</dbReference>
<feature type="transmembrane region" description="Helical" evidence="8">
    <location>
        <begin position="408"/>
        <end position="431"/>
    </location>
</feature>
<dbReference type="GO" id="GO:0008137">
    <property type="term" value="F:NADH dehydrogenase (ubiquinone) activity"/>
    <property type="evidence" value="ECO:0007669"/>
    <property type="project" value="InterPro"/>
</dbReference>
<dbReference type="GO" id="GO:0048039">
    <property type="term" value="F:ubiquinone binding"/>
    <property type="evidence" value="ECO:0007669"/>
    <property type="project" value="TreeGrafter"/>
</dbReference>
<sequence length="505" mass="54634">MLSVFIWIPLLGATIIGFWPELTAKQARQVASLVAGSLFIWSLVLARLFNPDLPDLQMSEFIPWIETLGLNYYLGLDGLSLPLIILSGLLTTIAIWSTEANISRHRLYYILILFIASGIAGTFLAQNLLLFLLFYELELIPLYLLIAIWGGEKRGYAATKFLIYTAISGILILASFLGIVFLTSAPNFDLAILSSGSLGIAALPLKTQLILLTGIVIGFGIKIPLVPFHTWLPDAHVEASTPISVLLAGILLKLGTYGLLRFGVGLFPDAWNIVAPWMASWAVVSVLYGAFCAISQTDMKKMVAYSSIAHMGYILLAFAAATSLSLLGSVMQMVSHGLISGLLFLLVGVVYKKSGSRDLNVLRGLLNPERGLPLIGSLMILAVMASSGIPGLVGFISEFIVFRGSIAVFPVQTLLCMIGTGLTSVYFLILINRGFFGRLSDWVVNLPPVQWRDRIPAIALAIIITILGIQPSLMINLSESTTTALVSLSATVAKASQTNQFKILK</sequence>
<feature type="transmembrane region" description="Helical" evidence="8">
    <location>
        <begin position="270"/>
        <end position="291"/>
    </location>
</feature>
<comment type="subcellular location">
    <subcellularLocation>
        <location evidence="1">Endomembrane system</location>
        <topology evidence="1">Multi-pass membrane protein</topology>
    </subcellularLocation>
    <subcellularLocation>
        <location evidence="7">Membrane</location>
        <topology evidence="7">Multi-pass membrane protein</topology>
    </subcellularLocation>
</comment>
<dbReference type="GO" id="GO:0003954">
    <property type="term" value="F:NADH dehydrogenase activity"/>
    <property type="evidence" value="ECO:0007669"/>
    <property type="project" value="TreeGrafter"/>
</dbReference>
<protein>
    <submittedName>
        <fullName evidence="10">Proton-translocating NADH-quinone oxidoreductase, chain M family protein</fullName>
    </submittedName>
</protein>
<feature type="transmembrane region" description="Helical" evidence="8">
    <location>
        <begin position="205"/>
        <end position="225"/>
    </location>
</feature>
<dbReference type="NCBIfam" id="NF005060">
    <property type="entry name" value="PRK06473.1"/>
    <property type="match status" value="1"/>
</dbReference>
<dbReference type="PANTHER" id="PTHR43507:SF21">
    <property type="entry name" value="NAD(P)H-QUINONE OXIDOREDUCTASE CHAIN 4, CHLOROPLASTIC"/>
    <property type="match status" value="1"/>
</dbReference>
<dbReference type="PANTHER" id="PTHR43507">
    <property type="entry name" value="NADH-UBIQUINONE OXIDOREDUCTASE CHAIN 4"/>
    <property type="match status" value="1"/>
</dbReference>
<feature type="transmembrane region" description="Helical" evidence="8">
    <location>
        <begin position="6"/>
        <end position="23"/>
    </location>
</feature>
<dbReference type="OrthoDB" id="416973at2"/>
<feature type="transmembrane region" description="Helical" evidence="8">
    <location>
        <begin position="372"/>
        <end position="396"/>
    </location>
</feature>
<proteinExistence type="inferred from homology"/>
<dbReference type="AlphaFoldDB" id="U7QCU9"/>
<organism evidence="10 11">
    <name type="scientific">Lyngbya aestuarii BL J</name>
    <dbReference type="NCBI Taxonomy" id="1348334"/>
    <lineage>
        <taxon>Bacteria</taxon>
        <taxon>Bacillati</taxon>
        <taxon>Cyanobacteriota</taxon>
        <taxon>Cyanophyceae</taxon>
        <taxon>Oscillatoriophycideae</taxon>
        <taxon>Oscillatoriales</taxon>
        <taxon>Microcoleaceae</taxon>
        <taxon>Lyngbya</taxon>
    </lineage>
</organism>
<dbReference type="InterPro" id="IPR001750">
    <property type="entry name" value="ND/Mrp_TM"/>
</dbReference>
<dbReference type="GO" id="GO:0012505">
    <property type="term" value="C:endomembrane system"/>
    <property type="evidence" value="ECO:0007669"/>
    <property type="project" value="UniProtKB-SubCell"/>
</dbReference>
<dbReference type="GO" id="GO:0016020">
    <property type="term" value="C:membrane"/>
    <property type="evidence" value="ECO:0007669"/>
    <property type="project" value="UniProtKB-SubCell"/>
</dbReference>
<keyword evidence="5 8" id="KW-0472">Membrane</keyword>
<feature type="transmembrane region" description="Helical" evidence="8">
    <location>
        <begin position="303"/>
        <end position="327"/>
    </location>
</feature>
<dbReference type="PATRIC" id="fig|1348334.3.peg.4198"/>
<reference evidence="10 11" key="1">
    <citation type="journal article" date="2013" name="Front. Microbiol.">
        <title>Comparative genomic analyses of the cyanobacterium, Lyngbya aestuarii BL J, a powerful hydrogen producer.</title>
        <authorList>
            <person name="Kothari A."/>
            <person name="Vaughn M."/>
            <person name="Garcia-Pichel F."/>
        </authorList>
    </citation>
    <scope>NUCLEOTIDE SEQUENCE [LARGE SCALE GENOMIC DNA]</scope>
    <source>
        <strain evidence="10 11">BL J</strain>
    </source>
</reference>
<evidence type="ECO:0000313" key="10">
    <source>
        <dbReference type="EMBL" id="ERT05663.1"/>
    </source>
</evidence>
<evidence type="ECO:0000256" key="5">
    <source>
        <dbReference type="ARBA" id="ARBA00023136"/>
    </source>
</evidence>
<dbReference type="Proteomes" id="UP000017127">
    <property type="component" value="Unassembled WGS sequence"/>
</dbReference>
<comment type="similarity">
    <text evidence="2">Belongs to the complex I subunit 4 family.</text>
</comment>
<evidence type="ECO:0000256" key="1">
    <source>
        <dbReference type="ARBA" id="ARBA00004127"/>
    </source>
</evidence>
<evidence type="ECO:0000256" key="6">
    <source>
        <dbReference type="ARBA" id="ARBA00025624"/>
    </source>
</evidence>
<evidence type="ECO:0000259" key="9">
    <source>
        <dbReference type="Pfam" id="PF00361"/>
    </source>
</evidence>
<evidence type="ECO:0000256" key="2">
    <source>
        <dbReference type="ARBA" id="ARBA00009025"/>
    </source>
</evidence>
<feature type="transmembrane region" description="Helical" evidence="8">
    <location>
        <begin position="131"/>
        <end position="149"/>
    </location>
</feature>
<dbReference type="GO" id="GO:0042773">
    <property type="term" value="P:ATP synthesis coupled electron transport"/>
    <property type="evidence" value="ECO:0007669"/>
    <property type="project" value="InterPro"/>
</dbReference>
<comment type="caution">
    <text evidence="10">The sequence shown here is derived from an EMBL/GenBank/DDBJ whole genome shotgun (WGS) entry which is preliminary data.</text>
</comment>
<feature type="domain" description="NADH:quinone oxidoreductase/Mrp antiporter transmembrane" evidence="9">
    <location>
        <begin position="125"/>
        <end position="423"/>
    </location>
</feature>
<dbReference type="RefSeq" id="WP_023068059.1">
    <property type="nucleotide sequence ID" value="NZ_AUZM01000051.1"/>
</dbReference>
<evidence type="ECO:0000256" key="4">
    <source>
        <dbReference type="ARBA" id="ARBA00022989"/>
    </source>
</evidence>
<evidence type="ECO:0000256" key="7">
    <source>
        <dbReference type="RuleBase" id="RU000320"/>
    </source>
</evidence>
<evidence type="ECO:0000256" key="3">
    <source>
        <dbReference type="ARBA" id="ARBA00022692"/>
    </source>
</evidence>
<feature type="transmembrane region" description="Helical" evidence="8">
    <location>
        <begin position="107"/>
        <end position="125"/>
    </location>
</feature>
<dbReference type="InterPro" id="IPR010227">
    <property type="entry name" value="NADH_Q_OxRdtase_chainM/4"/>
</dbReference>
<dbReference type="PRINTS" id="PR01437">
    <property type="entry name" value="NUOXDRDTASE4"/>
</dbReference>
<comment type="function">
    <text evidence="6">NDH-1 shuttles electrons from NAD(P)H, via FMN and iron-sulfur (Fe-S) centers, to quinones in the respiratory chain. The immediate electron acceptor for the enzyme in this species is believed to be plastoquinone. Couples the redox reaction to proton translocation (for every two electrons transferred, four hydrogen ions are translocated across the cytoplasmic membrane), and thus conserves the redox energy in a proton gradient.</text>
</comment>
<keyword evidence="11" id="KW-1185">Reference proteome</keyword>
<keyword evidence="4 8" id="KW-1133">Transmembrane helix</keyword>
<feature type="transmembrane region" description="Helical" evidence="8">
    <location>
        <begin position="455"/>
        <end position="475"/>
    </location>
</feature>
<feature type="transmembrane region" description="Helical" evidence="8">
    <location>
        <begin position="245"/>
        <end position="264"/>
    </location>
</feature>
<feature type="transmembrane region" description="Helical" evidence="8">
    <location>
        <begin position="30"/>
        <end position="50"/>
    </location>
</feature>
<feature type="transmembrane region" description="Helical" evidence="8">
    <location>
        <begin position="161"/>
        <end position="185"/>
    </location>
</feature>
<evidence type="ECO:0000313" key="11">
    <source>
        <dbReference type="Proteomes" id="UP000017127"/>
    </source>
</evidence>
<gene>
    <name evidence="10" type="ORF">M595_4344</name>
</gene>